<proteinExistence type="predicted"/>
<feature type="coiled-coil region" evidence="1">
    <location>
        <begin position="250"/>
        <end position="301"/>
    </location>
</feature>
<name>A0A371FKV4_MUCPR</name>
<evidence type="ECO:0000256" key="1">
    <source>
        <dbReference type="SAM" id="Coils"/>
    </source>
</evidence>
<dbReference type="OrthoDB" id="1460099at2759"/>
<dbReference type="EMBL" id="QJKJ01008705">
    <property type="protein sequence ID" value="RDX78901.1"/>
    <property type="molecule type" value="Genomic_DNA"/>
</dbReference>
<feature type="non-terminal residue" evidence="3">
    <location>
        <position position="1"/>
    </location>
</feature>
<protein>
    <submittedName>
        <fullName evidence="3">Uncharacterized protein</fullName>
    </submittedName>
</protein>
<reference evidence="3" key="1">
    <citation type="submission" date="2018-05" db="EMBL/GenBank/DDBJ databases">
        <title>Draft genome of Mucuna pruriens seed.</title>
        <authorList>
            <person name="Nnadi N.E."/>
            <person name="Vos R."/>
            <person name="Hasami M.H."/>
            <person name="Devisetty U.K."/>
            <person name="Aguiy J.C."/>
        </authorList>
    </citation>
    <scope>NUCLEOTIDE SEQUENCE [LARGE SCALE GENOMIC DNA]</scope>
    <source>
        <strain evidence="3">JCA_2017</strain>
    </source>
</reference>
<comment type="caution">
    <text evidence="3">The sequence shown here is derived from an EMBL/GenBank/DDBJ whole genome shotgun (WGS) entry which is preliminary data.</text>
</comment>
<gene>
    <name evidence="3" type="ORF">CR513_40751</name>
</gene>
<organism evidence="3 4">
    <name type="scientific">Mucuna pruriens</name>
    <name type="common">Velvet bean</name>
    <name type="synonym">Dolichos pruriens</name>
    <dbReference type="NCBI Taxonomy" id="157652"/>
    <lineage>
        <taxon>Eukaryota</taxon>
        <taxon>Viridiplantae</taxon>
        <taxon>Streptophyta</taxon>
        <taxon>Embryophyta</taxon>
        <taxon>Tracheophyta</taxon>
        <taxon>Spermatophyta</taxon>
        <taxon>Magnoliopsida</taxon>
        <taxon>eudicotyledons</taxon>
        <taxon>Gunneridae</taxon>
        <taxon>Pentapetalae</taxon>
        <taxon>rosids</taxon>
        <taxon>fabids</taxon>
        <taxon>Fabales</taxon>
        <taxon>Fabaceae</taxon>
        <taxon>Papilionoideae</taxon>
        <taxon>50 kb inversion clade</taxon>
        <taxon>NPAAA clade</taxon>
        <taxon>indigoferoid/millettioid clade</taxon>
        <taxon>Phaseoleae</taxon>
        <taxon>Mucuna</taxon>
    </lineage>
</organism>
<evidence type="ECO:0000313" key="4">
    <source>
        <dbReference type="Proteomes" id="UP000257109"/>
    </source>
</evidence>
<dbReference type="Proteomes" id="UP000257109">
    <property type="component" value="Unassembled WGS sequence"/>
</dbReference>
<keyword evidence="4" id="KW-1185">Reference proteome</keyword>
<keyword evidence="1" id="KW-0175">Coiled coil</keyword>
<accession>A0A371FKV4</accession>
<evidence type="ECO:0000256" key="2">
    <source>
        <dbReference type="SAM" id="MobiDB-lite"/>
    </source>
</evidence>
<dbReference type="AlphaFoldDB" id="A0A371FKV4"/>
<feature type="region of interest" description="Disordered" evidence="2">
    <location>
        <begin position="90"/>
        <end position="117"/>
    </location>
</feature>
<evidence type="ECO:0000313" key="3">
    <source>
        <dbReference type="EMBL" id="RDX78901.1"/>
    </source>
</evidence>
<sequence>MTVNLKEVEDWEKEFIKELSQFPLLSSADIIKGVGYSAKHLKNIKKKMSQMAESEARASGVPISAVDPDNVPQVSVESTRAPPMVLIDSPATSSHPTEMGSPLGGKRATVDQISGRSGKRANLSEIDRFHGGHPELSLESLATSSDKSTVEKLGISGTFNVLQWYAGYSMVLARAVEVEFASIEKHNHSLVDRLASTHGENVKLITVCFEAEAKIGNYRDATARLQEDLQRTIVKNKDLMLVNFELETVKDNLAAQVETFKTAALSLEEKLFVAESTLVQVQEAKDQIIQAKDHALDEQERSILEQYECCFGRALEQVKLLYLDLDVSEVDPFKEIVDGQLVSIPTSPDSPAS</sequence>